<keyword evidence="1" id="KW-1133">Transmembrane helix</keyword>
<name>W6TBG2_9LACO</name>
<dbReference type="STRING" id="1400520.LFAB_17125"/>
<keyword evidence="1" id="KW-0472">Membrane</keyword>
<gene>
    <name evidence="2" type="ORF">LFAB_17125</name>
</gene>
<evidence type="ECO:0000313" key="3">
    <source>
        <dbReference type="Proteomes" id="UP000019247"/>
    </source>
</evidence>
<comment type="caution">
    <text evidence="2">The sequence shown here is derived from an EMBL/GenBank/DDBJ whole genome shotgun (WGS) entry which is preliminary data.</text>
</comment>
<feature type="transmembrane region" description="Helical" evidence="1">
    <location>
        <begin position="132"/>
        <end position="150"/>
    </location>
</feature>
<dbReference type="HOGENOM" id="CLU_098225_1_0_9"/>
<dbReference type="Pfam" id="PF13787">
    <property type="entry name" value="HXXEE"/>
    <property type="match status" value="1"/>
</dbReference>
<feature type="transmembrane region" description="Helical" evidence="1">
    <location>
        <begin position="162"/>
        <end position="180"/>
    </location>
</feature>
<dbReference type="RefSeq" id="WP_033614965.1">
    <property type="nucleotide sequence ID" value="NZ_KK036540.1"/>
</dbReference>
<dbReference type="OrthoDB" id="2326080at2"/>
<sequence>MEKWIRRWYEVVVYIAGVYALILGLGHWSLQQTALLLGLIIIHLHFFEEFGLPGGFAWGGIKVEKGQVPVDVATWPLNQLSALWGNEWFAISVYLSPLFFPQWHWLVLAGVIFAFAELMMHWVIFNLGLHSWYNPGSLTALLLVVPASWYLWQVVPAGQFNWWDLIIAIGWIALNYWLAFRSPIFEWFNGHTQYTFSRADIEKSTPYLTKFKVNVAGFKNMR</sequence>
<dbReference type="eggNOG" id="ENOG5031A6W">
    <property type="taxonomic scope" value="Bacteria"/>
</dbReference>
<evidence type="ECO:0000256" key="1">
    <source>
        <dbReference type="SAM" id="Phobius"/>
    </source>
</evidence>
<dbReference type="Proteomes" id="UP000019247">
    <property type="component" value="Unassembled WGS sequence"/>
</dbReference>
<organism evidence="2 3">
    <name type="scientific">Lactiplantibacillus fabifermentans T30PCM01</name>
    <dbReference type="NCBI Taxonomy" id="1400520"/>
    <lineage>
        <taxon>Bacteria</taxon>
        <taxon>Bacillati</taxon>
        <taxon>Bacillota</taxon>
        <taxon>Bacilli</taxon>
        <taxon>Lactobacillales</taxon>
        <taxon>Lactobacillaceae</taxon>
        <taxon>Lactiplantibacillus</taxon>
    </lineage>
</organism>
<dbReference type="AlphaFoldDB" id="W6TBG2"/>
<dbReference type="InterPro" id="IPR025671">
    <property type="entry name" value="HXXEE"/>
</dbReference>
<evidence type="ECO:0000313" key="2">
    <source>
        <dbReference type="EMBL" id="ETY72585.1"/>
    </source>
</evidence>
<reference evidence="2 3" key="1">
    <citation type="journal article" date="2014" name="Genome Announc.">
        <title>Genome Sequence of Lactobacillus fabifermentans Strain T30PCM01, Isolated from Fermenting Grape Marc.</title>
        <authorList>
            <person name="Treu L."/>
            <person name="Vendramin V."/>
            <person name="Bovo B."/>
            <person name="Giacomini A."/>
            <person name="Corich V."/>
            <person name="Campanaro S."/>
        </authorList>
    </citation>
    <scope>NUCLEOTIDE SEQUENCE [LARGE SCALE GENOMIC DNA]</scope>
    <source>
        <strain evidence="2 3">T30PCM01</strain>
    </source>
</reference>
<protein>
    <recommendedName>
        <fullName evidence="4">HXXEE domain-containing protein</fullName>
    </recommendedName>
</protein>
<proteinExistence type="predicted"/>
<feature type="transmembrane region" description="Helical" evidence="1">
    <location>
        <begin position="103"/>
        <end position="125"/>
    </location>
</feature>
<dbReference type="PATRIC" id="fig|1400520.3.peg.3371"/>
<evidence type="ECO:0008006" key="4">
    <source>
        <dbReference type="Google" id="ProtNLM"/>
    </source>
</evidence>
<dbReference type="EMBL" id="AWWK01000094">
    <property type="protein sequence ID" value="ETY72585.1"/>
    <property type="molecule type" value="Genomic_DNA"/>
</dbReference>
<keyword evidence="1" id="KW-0812">Transmembrane</keyword>
<feature type="transmembrane region" description="Helical" evidence="1">
    <location>
        <begin position="12"/>
        <end position="30"/>
    </location>
</feature>
<accession>W6TBG2</accession>